<feature type="signal peptide" evidence="22">
    <location>
        <begin position="1"/>
        <end position="28"/>
    </location>
</feature>
<dbReference type="Pfam" id="PF00141">
    <property type="entry name" value="peroxidase"/>
    <property type="match status" value="1"/>
</dbReference>
<feature type="binding site" evidence="19">
    <location>
        <position position="93"/>
    </location>
    <ligand>
        <name>Ca(2+)</name>
        <dbReference type="ChEBI" id="CHEBI:29108"/>
        <label>1</label>
    </ligand>
</feature>
<dbReference type="InterPro" id="IPR010255">
    <property type="entry name" value="Haem_peroxidase_sf"/>
</dbReference>
<evidence type="ECO:0000256" key="15">
    <source>
        <dbReference type="ARBA" id="ARBA00023180"/>
    </source>
</evidence>
<dbReference type="GO" id="GO:0042744">
    <property type="term" value="P:hydrogen peroxide catabolic process"/>
    <property type="evidence" value="ECO:0007669"/>
    <property type="project" value="UniProtKB-KW"/>
</dbReference>
<evidence type="ECO:0000256" key="3">
    <source>
        <dbReference type="ARBA" id="ARBA00004613"/>
    </source>
</evidence>
<name>A0AAV5EPP6_ELECO</name>
<evidence type="ECO:0000256" key="12">
    <source>
        <dbReference type="ARBA" id="ARBA00023002"/>
    </source>
</evidence>
<dbReference type="PROSITE" id="PS50873">
    <property type="entry name" value="PEROXIDASE_4"/>
    <property type="match status" value="1"/>
</dbReference>
<feature type="disulfide bond" evidence="21">
    <location>
        <begin position="74"/>
        <end position="79"/>
    </location>
</feature>
<dbReference type="PANTHER" id="PTHR31517">
    <property type="match status" value="1"/>
</dbReference>
<dbReference type="SUPFAM" id="SSF48113">
    <property type="entry name" value="Heme-dependent peroxidases"/>
    <property type="match status" value="1"/>
</dbReference>
<dbReference type="GO" id="GO:0020037">
    <property type="term" value="F:heme binding"/>
    <property type="evidence" value="ECO:0007669"/>
    <property type="project" value="UniProtKB-UniRule"/>
</dbReference>
<reference evidence="24" key="1">
    <citation type="journal article" date="2018" name="DNA Res.">
        <title>Multiple hybrid de novo genome assembly of finger millet, an orphan allotetraploid crop.</title>
        <authorList>
            <person name="Hatakeyama M."/>
            <person name="Aluri S."/>
            <person name="Balachadran M.T."/>
            <person name="Sivarajan S.R."/>
            <person name="Patrignani A."/>
            <person name="Gruter S."/>
            <person name="Poveda L."/>
            <person name="Shimizu-Inatsugi R."/>
            <person name="Baeten J."/>
            <person name="Francoijs K.J."/>
            <person name="Nataraja K.N."/>
            <person name="Reddy Y.A.N."/>
            <person name="Phadnis S."/>
            <person name="Ravikumar R.L."/>
            <person name="Schlapbach R."/>
            <person name="Sreeman S.M."/>
            <person name="Shimizu K.K."/>
        </authorList>
    </citation>
    <scope>NUCLEOTIDE SEQUENCE</scope>
</reference>
<keyword evidence="11 19" id="KW-0106">Calcium</keyword>
<keyword evidence="7 22" id="KW-0575">Peroxidase</keyword>
<dbReference type="GO" id="GO:0005576">
    <property type="term" value="C:extracellular region"/>
    <property type="evidence" value="ECO:0007669"/>
    <property type="project" value="UniProtKB-SubCell"/>
</dbReference>
<feature type="binding site" evidence="19">
    <location>
        <position position="80"/>
    </location>
    <ligand>
        <name>Ca(2+)</name>
        <dbReference type="ChEBI" id="CHEBI:29108"/>
        <label>1</label>
    </ligand>
</feature>
<accession>A0AAV5EPP6</accession>
<feature type="site" description="Transition state stabilizer" evidence="20">
    <location>
        <position position="68"/>
    </location>
</feature>
<dbReference type="PANTHER" id="PTHR31517:SF84">
    <property type="entry name" value="PEROXIDASE"/>
    <property type="match status" value="1"/>
</dbReference>
<dbReference type="Proteomes" id="UP001054889">
    <property type="component" value="Unassembled WGS sequence"/>
</dbReference>
<feature type="binding site" evidence="19">
    <location>
        <position position="82"/>
    </location>
    <ligand>
        <name>Ca(2+)</name>
        <dbReference type="ChEBI" id="CHEBI:29108"/>
        <label>1</label>
    </ligand>
</feature>
<sequence length="333" mass="35803">MASNKSWSFVAVASSAILMTMLAVTARADGALQYDFYNATCPGVEDLVRAELKAKFAADVTLPAALLRLHFHDCFVRGCDASIMLKSHNGTSEQDADPNSTVRGYEAIEDIKAKIEATCPLIVSCADIMAMAARDAVYFSEGPDYQVETGRRDGNVSILEEALQFLPPSDGNVTVLTQFFAVQNLTMKDMVVLSGAHTLGIAHCPSFSKRLYNFTGAGDVDPTMDPAYAKNLATVCSTPADNVASVQPLDPVSPAKFDTGYYQSIYAHQALLQSDAALLEDSLTGAYVQLMNNATYLDTFFADFAVAMINMGRAGVRTGVDGEIRDTCGVYID</sequence>
<evidence type="ECO:0000256" key="1">
    <source>
        <dbReference type="ARBA" id="ARBA00000189"/>
    </source>
</evidence>
<keyword evidence="8 22" id="KW-0349">Heme</keyword>
<dbReference type="PROSITE" id="PS00435">
    <property type="entry name" value="PEROXIDASE_1"/>
    <property type="match status" value="1"/>
</dbReference>
<evidence type="ECO:0000256" key="13">
    <source>
        <dbReference type="ARBA" id="ARBA00023004"/>
    </source>
</evidence>
<feature type="binding site" description="axial binding residue" evidence="19">
    <location>
        <position position="197"/>
    </location>
    <ligand>
        <name>heme b</name>
        <dbReference type="ChEBI" id="CHEBI:60344"/>
    </ligand>
    <ligandPart>
        <name>Fe</name>
        <dbReference type="ChEBI" id="CHEBI:18248"/>
    </ligandPart>
</feature>
<dbReference type="InterPro" id="IPR002016">
    <property type="entry name" value="Haem_peroxidase"/>
</dbReference>
<evidence type="ECO:0000256" key="14">
    <source>
        <dbReference type="ARBA" id="ARBA00023157"/>
    </source>
</evidence>
<dbReference type="GO" id="GO:0006979">
    <property type="term" value="P:response to oxidative stress"/>
    <property type="evidence" value="ECO:0007669"/>
    <property type="project" value="UniProtKB-UniRule"/>
</dbReference>
<evidence type="ECO:0000256" key="11">
    <source>
        <dbReference type="ARBA" id="ARBA00022837"/>
    </source>
</evidence>
<feature type="disulfide bond" evidence="21">
    <location>
        <begin position="41"/>
        <end position="119"/>
    </location>
</feature>
<comment type="subcellular location">
    <subcellularLocation>
        <location evidence="3 22">Secreted</location>
    </subcellularLocation>
</comment>
<dbReference type="InterPro" id="IPR033905">
    <property type="entry name" value="Secretory_peroxidase"/>
</dbReference>
<feature type="chain" id="PRO_5043087250" description="Peroxidase" evidence="22">
    <location>
        <begin position="29"/>
        <end position="333"/>
    </location>
</feature>
<evidence type="ECO:0000259" key="23">
    <source>
        <dbReference type="PROSITE" id="PS50873"/>
    </source>
</evidence>
<evidence type="ECO:0000256" key="5">
    <source>
        <dbReference type="ARBA" id="ARBA00012313"/>
    </source>
</evidence>
<feature type="active site" description="Proton acceptor" evidence="17">
    <location>
        <position position="72"/>
    </location>
</feature>
<dbReference type="PRINTS" id="PR00458">
    <property type="entry name" value="PEROXIDASE"/>
</dbReference>
<dbReference type="InterPro" id="IPR019793">
    <property type="entry name" value="Peroxidases_heam-ligand_BS"/>
</dbReference>
<evidence type="ECO:0000256" key="2">
    <source>
        <dbReference type="ARBA" id="ARBA00002322"/>
    </source>
</evidence>
<keyword evidence="16 22" id="KW-0376">Hydrogen peroxide</keyword>
<dbReference type="FunFam" id="1.10.420.10:FF:000008">
    <property type="entry name" value="Peroxidase"/>
    <property type="match status" value="1"/>
</dbReference>
<comment type="caution">
    <text evidence="24">The sequence shown here is derived from an EMBL/GenBank/DDBJ whole genome shotgun (WGS) entry which is preliminary data.</text>
</comment>
<feature type="binding site" evidence="19">
    <location>
        <position position="198"/>
    </location>
    <ligand>
        <name>Ca(2+)</name>
        <dbReference type="ChEBI" id="CHEBI:29108"/>
        <label>2</label>
    </ligand>
</feature>
<feature type="binding site" evidence="19">
    <location>
        <position position="76"/>
    </location>
    <ligand>
        <name>Ca(2+)</name>
        <dbReference type="ChEBI" id="CHEBI:29108"/>
        <label>1</label>
    </ligand>
</feature>
<dbReference type="AlphaFoldDB" id="A0AAV5EPP6"/>
<evidence type="ECO:0000256" key="6">
    <source>
        <dbReference type="ARBA" id="ARBA00022525"/>
    </source>
</evidence>
<dbReference type="PRINTS" id="PR00461">
    <property type="entry name" value="PLPEROXIDASE"/>
</dbReference>
<feature type="disulfide bond" evidence="21">
    <location>
        <begin position="125"/>
        <end position="328"/>
    </location>
</feature>
<comment type="cofactor">
    <cofactor evidence="19 22">
        <name>Ca(2+)</name>
        <dbReference type="ChEBI" id="CHEBI:29108"/>
    </cofactor>
    <text evidence="19 22">Binds 2 calcium ions per subunit.</text>
</comment>
<dbReference type="CDD" id="cd00693">
    <property type="entry name" value="secretory_peroxidase"/>
    <property type="match status" value="1"/>
</dbReference>
<evidence type="ECO:0000256" key="19">
    <source>
        <dbReference type="PIRSR" id="PIRSR600823-3"/>
    </source>
</evidence>
<feature type="disulfide bond" evidence="21">
    <location>
        <begin position="204"/>
        <end position="236"/>
    </location>
</feature>
<keyword evidence="13 19" id="KW-0408">Iron</keyword>
<feature type="binding site" evidence="18">
    <location>
        <position position="167"/>
    </location>
    <ligand>
        <name>substrate</name>
    </ligand>
</feature>
<keyword evidence="6 22" id="KW-0964">Secreted</keyword>
<comment type="similarity">
    <text evidence="22">Belongs to the peroxidase family. Classical plant (class III) peroxidase subfamily.</text>
</comment>
<comment type="cofactor">
    <cofactor evidence="19 22">
        <name>heme b</name>
        <dbReference type="ChEBI" id="CHEBI:60344"/>
    </cofactor>
    <text evidence="19 22">Binds 1 heme b (iron(II)-protoporphyrin IX) group per subunit.</text>
</comment>
<dbReference type="FunFam" id="1.10.520.10:FF:000006">
    <property type="entry name" value="Peroxidase"/>
    <property type="match status" value="1"/>
</dbReference>
<evidence type="ECO:0000256" key="18">
    <source>
        <dbReference type="PIRSR" id="PIRSR600823-2"/>
    </source>
</evidence>
<keyword evidence="14 21" id="KW-1015">Disulfide bond</keyword>
<reference evidence="24" key="2">
    <citation type="submission" date="2021-12" db="EMBL/GenBank/DDBJ databases">
        <title>Resequencing data analysis of finger millet.</title>
        <authorList>
            <person name="Hatakeyama M."/>
            <person name="Aluri S."/>
            <person name="Balachadran M.T."/>
            <person name="Sivarajan S.R."/>
            <person name="Poveda L."/>
            <person name="Shimizu-Inatsugi R."/>
            <person name="Schlapbach R."/>
            <person name="Sreeman S.M."/>
            <person name="Shimizu K.K."/>
        </authorList>
    </citation>
    <scope>NUCLEOTIDE SEQUENCE</scope>
</reference>
<dbReference type="EMBL" id="BQKI01000077">
    <property type="protein sequence ID" value="GJN24240.1"/>
    <property type="molecule type" value="Genomic_DNA"/>
</dbReference>
<organism evidence="24 25">
    <name type="scientific">Eleusine coracana subsp. coracana</name>
    <dbReference type="NCBI Taxonomy" id="191504"/>
    <lineage>
        <taxon>Eukaryota</taxon>
        <taxon>Viridiplantae</taxon>
        <taxon>Streptophyta</taxon>
        <taxon>Embryophyta</taxon>
        <taxon>Tracheophyta</taxon>
        <taxon>Spermatophyta</taxon>
        <taxon>Magnoliopsida</taxon>
        <taxon>Liliopsida</taxon>
        <taxon>Poales</taxon>
        <taxon>Poaceae</taxon>
        <taxon>PACMAD clade</taxon>
        <taxon>Chloridoideae</taxon>
        <taxon>Cynodonteae</taxon>
        <taxon>Eleusininae</taxon>
        <taxon>Eleusine</taxon>
    </lineage>
</organism>
<evidence type="ECO:0000256" key="4">
    <source>
        <dbReference type="ARBA" id="ARBA00006873"/>
    </source>
</evidence>
<dbReference type="EC" id="1.11.1.7" evidence="5 22"/>
<proteinExistence type="inferred from homology"/>
<keyword evidence="15" id="KW-0325">Glycoprotein</keyword>
<dbReference type="Gene3D" id="1.10.520.10">
    <property type="match status" value="1"/>
</dbReference>
<dbReference type="InterPro" id="IPR000823">
    <property type="entry name" value="Peroxidase_pln"/>
</dbReference>
<evidence type="ECO:0000256" key="20">
    <source>
        <dbReference type="PIRSR" id="PIRSR600823-4"/>
    </source>
</evidence>
<evidence type="ECO:0000256" key="9">
    <source>
        <dbReference type="ARBA" id="ARBA00022723"/>
    </source>
</evidence>
<evidence type="ECO:0000256" key="10">
    <source>
        <dbReference type="ARBA" id="ARBA00022729"/>
    </source>
</evidence>
<evidence type="ECO:0000313" key="25">
    <source>
        <dbReference type="Proteomes" id="UP001054889"/>
    </source>
</evidence>
<protein>
    <recommendedName>
        <fullName evidence="5 22">Peroxidase</fullName>
        <ecNumber evidence="5 22">1.11.1.7</ecNumber>
    </recommendedName>
</protein>
<evidence type="ECO:0000256" key="8">
    <source>
        <dbReference type="ARBA" id="ARBA00022617"/>
    </source>
</evidence>
<comment type="similarity">
    <text evidence="4">Belongs to the peroxidase family. Ascorbate peroxidase subfamily.</text>
</comment>
<evidence type="ECO:0000256" key="22">
    <source>
        <dbReference type="RuleBase" id="RU362060"/>
    </source>
</evidence>
<evidence type="ECO:0000256" key="7">
    <source>
        <dbReference type="ARBA" id="ARBA00022559"/>
    </source>
</evidence>
<keyword evidence="9 19" id="KW-0479">Metal-binding</keyword>
<keyword evidence="12 22" id="KW-0560">Oxidoreductase</keyword>
<dbReference type="GO" id="GO:0046872">
    <property type="term" value="F:metal ion binding"/>
    <property type="evidence" value="ECO:0007669"/>
    <property type="project" value="UniProtKB-UniRule"/>
</dbReference>
<evidence type="ECO:0000313" key="24">
    <source>
        <dbReference type="EMBL" id="GJN24240.1"/>
    </source>
</evidence>
<evidence type="ECO:0000256" key="21">
    <source>
        <dbReference type="PIRSR" id="PIRSR600823-5"/>
    </source>
</evidence>
<feature type="domain" description="Plant heme peroxidase family profile" evidence="23">
    <location>
        <begin position="31"/>
        <end position="332"/>
    </location>
</feature>
<keyword evidence="10 22" id="KW-0732">Signal</keyword>
<feature type="binding site" evidence="19">
    <location>
        <position position="78"/>
    </location>
    <ligand>
        <name>Ca(2+)</name>
        <dbReference type="ChEBI" id="CHEBI:29108"/>
        <label>1</label>
    </ligand>
</feature>
<keyword evidence="25" id="KW-1185">Reference proteome</keyword>
<comment type="catalytic activity">
    <reaction evidence="1 22">
        <text>2 a phenolic donor + H2O2 = 2 a phenolic radical donor + 2 H2O</text>
        <dbReference type="Rhea" id="RHEA:56136"/>
        <dbReference type="ChEBI" id="CHEBI:15377"/>
        <dbReference type="ChEBI" id="CHEBI:16240"/>
        <dbReference type="ChEBI" id="CHEBI:139520"/>
        <dbReference type="ChEBI" id="CHEBI:139521"/>
        <dbReference type="EC" id="1.11.1.7"/>
    </reaction>
</comment>
<comment type="function">
    <text evidence="2">Removal of H(2)O(2), oxidation of toxic reductants, biosynthesis and degradation of lignin, suberization, auxin catabolism, response to environmental stresses such as wounding, pathogen attack and oxidative stress. These functions might be dependent on each isozyme/isoform in each plant tissue.</text>
</comment>
<dbReference type="Gene3D" id="1.10.420.10">
    <property type="entry name" value="Peroxidase, domain 2"/>
    <property type="match status" value="1"/>
</dbReference>
<feature type="binding site" evidence="19">
    <location>
        <position position="258"/>
    </location>
    <ligand>
        <name>Ca(2+)</name>
        <dbReference type="ChEBI" id="CHEBI:29108"/>
        <label>2</label>
    </ligand>
</feature>
<feature type="binding site" evidence="19">
    <location>
        <position position="250"/>
    </location>
    <ligand>
        <name>Ca(2+)</name>
        <dbReference type="ChEBI" id="CHEBI:29108"/>
        <label>2</label>
    </ligand>
</feature>
<gene>
    <name evidence="24" type="primary">gb11971</name>
    <name evidence="24" type="ORF">PR202_gb11971</name>
</gene>
<feature type="binding site" evidence="19">
    <location>
        <position position="73"/>
    </location>
    <ligand>
        <name>Ca(2+)</name>
        <dbReference type="ChEBI" id="CHEBI:29108"/>
        <label>1</label>
    </ligand>
</feature>
<dbReference type="GO" id="GO:0140825">
    <property type="term" value="F:lactoperoxidase activity"/>
    <property type="evidence" value="ECO:0007669"/>
    <property type="project" value="UniProtKB-EC"/>
</dbReference>
<evidence type="ECO:0000256" key="17">
    <source>
        <dbReference type="PIRSR" id="PIRSR600823-1"/>
    </source>
</evidence>
<evidence type="ECO:0000256" key="16">
    <source>
        <dbReference type="ARBA" id="ARBA00023324"/>
    </source>
</evidence>